<accession>A0A4Q2D8F1</accession>
<protein>
    <submittedName>
        <fullName evidence="1">Uncharacterized protein</fullName>
    </submittedName>
</protein>
<reference evidence="1 2" key="1">
    <citation type="submission" date="2019-01" db="EMBL/GenBank/DDBJ databases">
        <title>Draft genome sequence of Psathyrella aberdarensis IHI B618.</title>
        <authorList>
            <person name="Buettner E."/>
            <person name="Kellner H."/>
        </authorList>
    </citation>
    <scope>NUCLEOTIDE SEQUENCE [LARGE SCALE GENOMIC DNA]</scope>
    <source>
        <strain evidence="1 2">IHI B618</strain>
    </source>
</reference>
<proteinExistence type="predicted"/>
<keyword evidence="2" id="KW-1185">Reference proteome</keyword>
<dbReference type="Proteomes" id="UP000290288">
    <property type="component" value="Unassembled WGS sequence"/>
</dbReference>
<dbReference type="STRING" id="2316362.A0A4Q2D8F1"/>
<dbReference type="EMBL" id="SDEE01000626">
    <property type="protein sequence ID" value="RXW14911.1"/>
    <property type="molecule type" value="Genomic_DNA"/>
</dbReference>
<organism evidence="1 2">
    <name type="scientific">Candolleomyces aberdarensis</name>
    <dbReference type="NCBI Taxonomy" id="2316362"/>
    <lineage>
        <taxon>Eukaryota</taxon>
        <taxon>Fungi</taxon>
        <taxon>Dikarya</taxon>
        <taxon>Basidiomycota</taxon>
        <taxon>Agaricomycotina</taxon>
        <taxon>Agaricomycetes</taxon>
        <taxon>Agaricomycetidae</taxon>
        <taxon>Agaricales</taxon>
        <taxon>Agaricineae</taxon>
        <taxon>Psathyrellaceae</taxon>
        <taxon>Candolleomyces</taxon>
    </lineage>
</organism>
<evidence type="ECO:0000313" key="2">
    <source>
        <dbReference type="Proteomes" id="UP000290288"/>
    </source>
</evidence>
<sequence>MSGQIPLWCAQLPLVSYLARGYIRKRRINGALHALHKSPFSFPCQQTVVKHHQDFKLRVTVGDVKISDIHHNIEVMFKDVPPSHLRVGITLMMDEIATDGRMCYLSDTDECGGLCEHAAEKFTSMKLGNNLEVIHAIAAAVRAGEVHIGQEVFVAAFARNDTFDYSAKPVLVFPTCKSGTAQTSALIIEKLRQAWQLSPYGEKLHGPIWSIASDGDPKRRPALYLQCMAPDIEAGICKLLCTREGILVNKTVINKDLLWQWLEQLEGVDWTDDTLFSLLNPKATTTQNLDSLLNPKDPQDVPRAIKLLVMVSELRNLSTARFDPTELETHRALSLLGEMLNALVEPFINPSFTITQQIKSLVRYSFLSCALYIKHEHSFMPSHLYSDLQSMVKTAVFRVTQTLILDPDLAVLLCLLGDNSLEILFGRSRMIGGHKPNFAVDEIGHRFSSCVCLSKLYLKYLHWERKPRRLKLVRNRDFDHLTPRCWKPSAIAASSCDISICWSHGTTEAEEILERLGLPMKFSIYFRDWKKRNINLMRPIEGKRYPGISAEVDRSLDDLVASQSAPVQDLDLQGYHEFRLYQGKEELDKELAVIMAALKAGYLVWIDLGERMVHKKTIICLFSDPTLDLNYNKSHDRLIRVRCFSIGGDKRNRTSGPIIRELPADSIFKLDDLFATLVAQEVPDPTSPSICELVDASAKEEVQLQGGEGYEEF</sequence>
<dbReference type="OrthoDB" id="2691851at2759"/>
<gene>
    <name evidence="1" type="ORF">EST38_g10936</name>
</gene>
<comment type="caution">
    <text evidence="1">The sequence shown here is derived from an EMBL/GenBank/DDBJ whole genome shotgun (WGS) entry which is preliminary data.</text>
</comment>
<name>A0A4Q2D8F1_9AGAR</name>
<dbReference type="AlphaFoldDB" id="A0A4Q2D8F1"/>
<evidence type="ECO:0000313" key="1">
    <source>
        <dbReference type="EMBL" id="RXW14911.1"/>
    </source>
</evidence>